<dbReference type="EMBL" id="JAKLWS010000013">
    <property type="protein sequence ID" value="MCG2589160.1"/>
    <property type="molecule type" value="Genomic_DNA"/>
</dbReference>
<keyword evidence="4 8" id="KW-0812">Transmembrane</keyword>
<protein>
    <submittedName>
        <fullName evidence="9">Rod shape-determining protein MreD</fullName>
    </submittedName>
</protein>
<reference evidence="9" key="1">
    <citation type="submission" date="2022-01" db="EMBL/GenBank/DDBJ databases">
        <authorList>
            <person name="Wang Y."/>
        </authorList>
    </citation>
    <scope>NUCLEOTIDE SEQUENCE</scope>
    <source>
        <strain evidence="9">WB101</strain>
    </source>
</reference>
<keyword evidence="7 8" id="KW-0472">Membrane</keyword>
<keyword evidence="3" id="KW-1003">Cell membrane</keyword>
<evidence type="ECO:0000256" key="7">
    <source>
        <dbReference type="ARBA" id="ARBA00023136"/>
    </source>
</evidence>
<keyword evidence="6 8" id="KW-1133">Transmembrane helix</keyword>
<evidence type="ECO:0000256" key="1">
    <source>
        <dbReference type="ARBA" id="ARBA00004651"/>
    </source>
</evidence>
<evidence type="ECO:0000256" key="8">
    <source>
        <dbReference type="SAM" id="Phobius"/>
    </source>
</evidence>
<evidence type="ECO:0000256" key="5">
    <source>
        <dbReference type="ARBA" id="ARBA00022960"/>
    </source>
</evidence>
<dbReference type="Proteomes" id="UP001165366">
    <property type="component" value="Unassembled WGS sequence"/>
</dbReference>
<feature type="transmembrane region" description="Helical" evidence="8">
    <location>
        <begin position="6"/>
        <end position="24"/>
    </location>
</feature>
<evidence type="ECO:0000256" key="3">
    <source>
        <dbReference type="ARBA" id="ARBA00022475"/>
    </source>
</evidence>
<evidence type="ECO:0000256" key="4">
    <source>
        <dbReference type="ARBA" id="ARBA00022692"/>
    </source>
</evidence>
<gene>
    <name evidence="9" type="primary">mreD</name>
    <name evidence="9" type="ORF">L6773_11320</name>
</gene>
<proteinExistence type="inferred from homology"/>
<feature type="transmembrane region" description="Helical" evidence="8">
    <location>
        <begin position="97"/>
        <end position="120"/>
    </location>
</feature>
<comment type="similarity">
    <text evidence="2">Belongs to the MreD family.</text>
</comment>
<reference evidence="9" key="2">
    <citation type="submission" date="2024-05" db="EMBL/GenBank/DDBJ databases">
        <title>Rhodohalobacter halophilus gen. nov., sp. nov., a moderately halophilic member of the family Balneolaceae.</title>
        <authorList>
            <person name="Xia J."/>
        </authorList>
    </citation>
    <scope>NUCLEOTIDE SEQUENCE</scope>
    <source>
        <strain evidence="9">WB101</strain>
    </source>
</reference>
<name>A0ABS9KEA4_9BACT</name>
<comment type="subcellular location">
    <subcellularLocation>
        <location evidence="1">Cell membrane</location>
        <topology evidence="1">Multi-pass membrane protein</topology>
    </subcellularLocation>
</comment>
<keyword evidence="10" id="KW-1185">Reference proteome</keyword>
<keyword evidence="5" id="KW-0133">Cell shape</keyword>
<organism evidence="9 10">
    <name type="scientific">Rhodohalobacter sulfatireducens</name>
    <dbReference type="NCBI Taxonomy" id="2911366"/>
    <lineage>
        <taxon>Bacteria</taxon>
        <taxon>Pseudomonadati</taxon>
        <taxon>Balneolota</taxon>
        <taxon>Balneolia</taxon>
        <taxon>Balneolales</taxon>
        <taxon>Balneolaceae</taxon>
        <taxon>Rhodohalobacter</taxon>
    </lineage>
</organism>
<feature type="transmembrane region" description="Helical" evidence="8">
    <location>
        <begin position="132"/>
        <end position="154"/>
    </location>
</feature>
<feature type="transmembrane region" description="Helical" evidence="8">
    <location>
        <begin position="71"/>
        <end position="90"/>
    </location>
</feature>
<evidence type="ECO:0000313" key="10">
    <source>
        <dbReference type="Proteomes" id="UP001165366"/>
    </source>
</evidence>
<evidence type="ECO:0000256" key="2">
    <source>
        <dbReference type="ARBA" id="ARBA00007776"/>
    </source>
</evidence>
<sequence>MILSENVRLILIGIGIVVIQTVLLRHFEIFGSEADLVLVFLLWICAKQPKINALLFAGFLGFSQDALTDLWGLHMFSKTLLIFILHGYLNRISNTGFIFWQVFLLILVSAIIHNLIFYGVSLFSGLYTSIGVLWSFLLVSSVFTAILGSFIYLVREDL</sequence>
<evidence type="ECO:0000256" key="6">
    <source>
        <dbReference type="ARBA" id="ARBA00022989"/>
    </source>
</evidence>
<accession>A0ABS9KEA4</accession>
<evidence type="ECO:0000313" key="9">
    <source>
        <dbReference type="EMBL" id="MCG2589160.1"/>
    </source>
</evidence>
<comment type="caution">
    <text evidence="9">The sequence shown here is derived from an EMBL/GenBank/DDBJ whole genome shotgun (WGS) entry which is preliminary data.</text>
</comment>
<dbReference type="InterPro" id="IPR007227">
    <property type="entry name" value="Cell_shape_determining_MreD"/>
</dbReference>
<dbReference type="RefSeq" id="WP_237854524.1">
    <property type="nucleotide sequence ID" value="NZ_JAKLWS010000013.1"/>
</dbReference>
<dbReference type="NCBIfam" id="TIGR03426">
    <property type="entry name" value="shape_MreD"/>
    <property type="match status" value="1"/>
</dbReference>